<organism evidence="1">
    <name type="scientific">Octopus bimaculoides</name>
    <name type="common">California two-spotted octopus</name>
    <dbReference type="NCBI Taxonomy" id="37653"/>
    <lineage>
        <taxon>Eukaryota</taxon>
        <taxon>Metazoa</taxon>
        <taxon>Spiralia</taxon>
        <taxon>Lophotrochozoa</taxon>
        <taxon>Mollusca</taxon>
        <taxon>Cephalopoda</taxon>
        <taxon>Coleoidea</taxon>
        <taxon>Octopodiformes</taxon>
        <taxon>Octopoda</taxon>
        <taxon>Incirrata</taxon>
        <taxon>Octopodidae</taxon>
        <taxon>Octopus</taxon>
    </lineage>
</organism>
<reference evidence="1" key="1">
    <citation type="submission" date="2015-07" db="EMBL/GenBank/DDBJ databases">
        <title>MeaNS - Measles Nucleotide Surveillance Program.</title>
        <authorList>
            <person name="Tran T."/>
            <person name="Druce J."/>
        </authorList>
    </citation>
    <scope>NUCLEOTIDE SEQUENCE</scope>
    <source>
        <strain evidence="1">UCB-OBI-ISO-001</strain>
        <tissue evidence="1">Gonad</tissue>
    </source>
</reference>
<gene>
    <name evidence="1" type="ORF">OCBIM_22007850mg</name>
</gene>
<evidence type="ECO:0000313" key="1">
    <source>
        <dbReference type="EMBL" id="KOF91905.1"/>
    </source>
</evidence>
<name>A0A0L8HT39_OCTBM</name>
<proteinExistence type="predicted"/>
<protein>
    <submittedName>
        <fullName evidence="1">Uncharacterized protein</fullName>
    </submittedName>
</protein>
<dbReference type="AlphaFoldDB" id="A0A0L8HT39"/>
<sequence>MCNICTCIYMYVCVWEKHREMVSLLKANVRFKRIEGQISIFWWMMKWVWLKNLSKISINNQRCCLVLLPANWRGI</sequence>
<accession>A0A0L8HT39</accession>
<dbReference type="EMBL" id="KQ417455">
    <property type="protein sequence ID" value="KOF91905.1"/>
    <property type="molecule type" value="Genomic_DNA"/>
</dbReference>